<reference evidence="2" key="1">
    <citation type="submission" date="2021-02" db="EMBL/GenBank/DDBJ databases">
        <authorList>
            <person name="Nowell W R."/>
        </authorList>
    </citation>
    <scope>NUCLEOTIDE SEQUENCE</scope>
</reference>
<dbReference type="Proteomes" id="UP000663877">
    <property type="component" value="Unassembled WGS sequence"/>
</dbReference>
<feature type="non-terminal residue" evidence="2">
    <location>
        <position position="122"/>
    </location>
</feature>
<sequence>MTNALQSVFDVCGTQAQLIVRGINNGIVTKIWGYTNTAQGANLGDLHVDNLRVILCDFTVSASVPDGTEIDVLEYELRYNHPNDIQSEPFIVTGKLPIIFVGDESLTKKIDPKVQTLHAVQV</sequence>
<protein>
    <submittedName>
        <fullName evidence="2">Uncharacterized protein</fullName>
    </submittedName>
</protein>
<dbReference type="OrthoDB" id="299997at2759"/>
<gene>
    <name evidence="1" type="ORF">BJG266_LOCUS47278</name>
    <name evidence="2" type="ORF">QVE165_LOCUS64317</name>
</gene>
<evidence type="ECO:0000313" key="2">
    <source>
        <dbReference type="EMBL" id="CAF1666460.1"/>
    </source>
</evidence>
<name>A0A816FVV9_9BILA</name>
<dbReference type="AlphaFoldDB" id="A0A816FVV9"/>
<comment type="caution">
    <text evidence="2">The sequence shown here is derived from an EMBL/GenBank/DDBJ whole genome shotgun (WGS) entry which is preliminary data.</text>
</comment>
<accession>A0A816FVV9</accession>
<proteinExistence type="predicted"/>
<dbReference type="EMBL" id="CAJNOM010005841">
    <property type="protein sequence ID" value="CAF1666460.1"/>
    <property type="molecule type" value="Genomic_DNA"/>
</dbReference>
<evidence type="ECO:0000313" key="1">
    <source>
        <dbReference type="EMBL" id="CAF1565166.1"/>
    </source>
</evidence>
<evidence type="ECO:0000313" key="3">
    <source>
        <dbReference type="Proteomes" id="UP000663832"/>
    </source>
</evidence>
<dbReference type="EMBL" id="CAJNOI010005434">
    <property type="protein sequence ID" value="CAF1565166.1"/>
    <property type="molecule type" value="Genomic_DNA"/>
</dbReference>
<organism evidence="2 3">
    <name type="scientific">Adineta steineri</name>
    <dbReference type="NCBI Taxonomy" id="433720"/>
    <lineage>
        <taxon>Eukaryota</taxon>
        <taxon>Metazoa</taxon>
        <taxon>Spiralia</taxon>
        <taxon>Gnathifera</taxon>
        <taxon>Rotifera</taxon>
        <taxon>Eurotatoria</taxon>
        <taxon>Bdelloidea</taxon>
        <taxon>Adinetida</taxon>
        <taxon>Adinetidae</taxon>
        <taxon>Adineta</taxon>
    </lineage>
</organism>
<dbReference type="Proteomes" id="UP000663832">
    <property type="component" value="Unassembled WGS sequence"/>
</dbReference>
<keyword evidence="3" id="KW-1185">Reference proteome</keyword>